<comment type="caution">
    <text evidence="1">The sequence shown here is derived from an EMBL/GenBank/DDBJ whole genome shotgun (WGS) entry which is preliminary data.</text>
</comment>
<evidence type="ECO:0000313" key="2">
    <source>
        <dbReference type="Proteomes" id="UP001152795"/>
    </source>
</evidence>
<accession>A0A6S7LPU7</accession>
<feature type="non-terminal residue" evidence="1">
    <location>
        <position position="1"/>
    </location>
</feature>
<name>A0A6S7LPU7_PARCT</name>
<dbReference type="EMBL" id="CACRXK020026354">
    <property type="protein sequence ID" value="CAB4040142.1"/>
    <property type="molecule type" value="Genomic_DNA"/>
</dbReference>
<dbReference type="Proteomes" id="UP001152795">
    <property type="component" value="Unassembled WGS sequence"/>
</dbReference>
<dbReference type="PANTHER" id="PTHR19446">
    <property type="entry name" value="REVERSE TRANSCRIPTASES"/>
    <property type="match status" value="1"/>
</dbReference>
<reference evidence="1" key="1">
    <citation type="submission" date="2020-04" db="EMBL/GenBank/DDBJ databases">
        <authorList>
            <person name="Alioto T."/>
            <person name="Alioto T."/>
            <person name="Gomez Garrido J."/>
        </authorList>
    </citation>
    <scope>NUCLEOTIDE SEQUENCE</scope>
    <source>
        <strain evidence="1">A484AB</strain>
    </source>
</reference>
<keyword evidence="2" id="KW-1185">Reference proteome</keyword>
<organism evidence="1 2">
    <name type="scientific">Paramuricea clavata</name>
    <name type="common">Red gorgonian</name>
    <name type="synonym">Violescent sea-whip</name>
    <dbReference type="NCBI Taxonomy" id="317549"/>
    <lineage>
        <taxon>Eukaryota</taxon>
        <taxon>Metazoa</taxon>
        <taxon>Cnidaria</taxon>
        <taxon>Anthozoa</taxon>
        <taxon>Octocorallia</taxon>
        <taxon>Malacalcyonacea</taxon>
        <taxon>Plexauridae</taxon>
        <taxon>Paramuricea</taxon>
    </lineage>
</organism>
<dbReference type="AlphaFoldDB" id="A0A6S7LPU7"/>
<sequence length="405" mass="47077">TKGDLTGQFTCNTYNGSSVVDYAIVAQELFPLINSFTVDYPTEFSHHSCLNFVMRIKTPKYPNVNMEVLNKPISFVWDETKKQDLYDVMSSEDTVNKLESLFCEQNDADSSLVDIDVIVNNFSEILCESSLKILKRKKQINKNKNKKQRQKWYDENCHTLKKNLRNLGKLLTKYPNDPFLRHNFFAKRKEYKKLIKKMKRKFHNSLLEKIQNLSDRNPNEFWKVVNTIKTNKSSGTCNEISPTEWFDYFENLNRFNDHGDKNSHEVQIVKDYNIWAATKNETLNKPISSVEIYNLSKKLKNKKASSVDSLSNEIIKLAVKALPLYFVKIFNTILSKGVFPSAWANGYIVPIYKSGNTFDPGNYRGICISSCLGKFFTLIMNTRLNEFLEENNVINKCQIGFRKHH</sequence>
<gene>
    <name evidence="1" type="ORF">PACLA_8A032793</name>
</gene>
<dbReference type="OrthoDB" id="10037236at2759"/>
<proteinExistence type="predicted"/>
<protein>
    <submittedName>
        <fullName evidence="1">Uncharacterized protein</fullName>
    </submittedName>
</protein>
<evidence type="ECO:0000313" key="1">
    <source>
        <dbReference type="EMBL" id="CAB4040142.1"/>
    </source>
</evidence>